<dbReference type="GO" id="GO:0002009">
    <property type="term" value="P:morphogenesis of an epithelium"/>
    <property type="evidence" value="ECO:0007669"/>
    <property type="project" value="UniProtKB-ARBA"/>
</dbReference>
<dbReference type="InterPro" id="IPR015116">
    <property type="entry name" value="Cdc42-bd-like"/>
</dbReference>
<evidence type="ECO:0000313" key="21">
    <source>
        <dbReference type="EnsemblMetazoa" id="SMAR012497-PA"/>
    </source>
</evidence>
<evidence type="ECO:0000256" key="4">
    <source>
        <dbReference type="ARBA" id="ARBA00022490"/>
    </source>
</evidence>
<keyword evidence="5" id="KW-0723">Serine/threonine-protein kinase</keyword>
<dbReference type="SMART" id="SM00219">
    <property type="entry name" value="TyrKc"/>
    <property type="match status" value="1"/>
</dbReference>
<accession>T1JF86</accession>
<reference evidence="22" key="1">
    <citation type="submission" date="2011-05" db="EMBL/GenBank/DDBJ databases">
        <authorList>
            <person name="Richards S.R."/>
            <person name="Qu J."/>
            <person name="Jiang H."/>
            <person name="Jhangiani S.N."/>
            <person name="Agravi P."/>
            <person name="Goodspeed R."/>
            <person name="Gross S."/>
            <person name="Mandapat C."/>
            <person name="Jackson L."/>
            <person name="Mathew T."/>
            <person name="Pu L."/>
            <person name="Thornton R."/>
            <person name="Saada N."/>
            <person name="Wilczek-Boney K.B."/>
            <person name="Lee S."/>
            <person name="Kovar C."/>
            <person name="Wu Y."/>
            <person name="Scherer S.E."/>
            <person name="Worley K.C."/>
            <person name="Muzny D.M."/>
            <person name="Gibbs R."/>
        </authorList>
    </citation>
    <scope>NUCLEOTIDE SEQUENCE</scope>
    <source>
        <strain evidence="22">Brora</strain>
    </source>
</reference>
<dbReference type="FunFam" id="3.30.200.20:FF:000107">
    <property type="entry name" value="Putative activated CDC42 kinase 1"/>
    <property type="match status" value="1"/>
</dbReference>
<keyword evidence="6" id="KW-0808">Transferase</keyword>
<evidence type="ECO:0000256" key="9">
    <source>
        <dbReference type="ARBA" id="ARBA00022777"/>
    </source>
</evidence>
<keyword evidence="22" id="KW-1185">Reference proteome</keyword>
<sequence>MPSMGDGDGIEWLYEILQEVQLEQFFPKIRDELQITRVSHFDYVQAEDLEKIGMGKPGIRRLLDAVKKKKTALWRKQLINKLLPTSKNEKTTFTKKPAATVFPSQQQSLTCLVNERDIALGLKIGDGSFGVVRKGDWTTPAGNVMPIAVKVLKQDALSQPGAFEDFVKEVNAMHQLDHVNLIRLYGVVLTNPMMMVTELAPLGSIIDYLRKQFTQISILKLCEYAIQIANGMAYLESKRFIHRDLAARNVLMASVDKIKIGDFGLMRALPSQEDCYVMTERKKVPFPWCAPESLKSRHFSHASDTWMFGVTLWEMFSFGEEPWIGYNGTQILQKIDQEGQRLARPDACSSDIYQLLLQCWAHKPTDRPTFLALKDFLLEARPQEMKALQKLQEDNKLAIEQGDIIVVIEGRSENYWWKGQNQRTFAIGQFPRCIMEPQGGRRANDISKPLRNSFIHTGHGSPTGKSWGNPSHIDE</sequence>
<proteinExistence type="inferred from homology"/>
<dbReference type="PRINTS" id="PR00109">
    <property type="entry name" value="TYRKINASE"/>
</dbReference>
<dbReference type="SUPFAM" id="SSF56112">
    <property type="entry name" value="Protein kinase-like (PK-like)"/>
    <property type="match status" value="1"/>
</dbReference>
<evidence type="ECO:0000259" key="19">
    <source>
        <dbReference type="PROSITE" id="PS50002"/>
    </source>
</evidence>
<protein>
    <submittedName>
        <fullName evidence="21">Uncharacterized protein</fullName>
    </submittedName>
</protein>
<dbReference type="InterPro" id="IPR050198">
    <property type="entry name" value="Non-receptor_tyrosine_kinases"/>
</dbReference>
<keyword evidence="7" id="KW-0479">Metal-binding</keyword>
<keyword evidence="3 16" id="KW-0728">SH3 domain</keyword>
<evidence type="ECO:0000259" key="20">
    <source>
        <dbReference type="PROSITE" id="PS50011"/>
    </source>
</evidence>
<evidence type="ECO:0000256" key="8">
    <source>
        <dbReference type="ARBA" id="ARBA00022741"/>
    </source>
</evidence>
<dbReference type="InterPro" id="IPR008266">
    <property type="entry name" value="Tyr_kinase_AS"/>
</dbReference>
<evidence type="ECO:0000256" key="3">
    <source>
        <dbReference type="ARBA" id="ARBA00022443"/>
    </source>
</evidence>
<dbReference type="CDD" id="cd05040">
    <property type="entry name" value="PTKc_Ack_like"/>
    <property type="match status" value="1"/>
</dbReference>
<dbReference type="GO" id="GO:0004674">
    <property type="term" value="F:protein serine/threonine kinase activity"/>
    <property type="evidence" value="ECO:0007669"/>
    <property type="project" value="UniProtKB-KW"/>
</dbReference>
<dbReference type="InterPro" id="IPR011009">
    <property type="entry name" value="Kinase-like_dom_sf"/>
</dbReference>
<dbReference type="PROSITE" id="PS00109">
    <property type="entry name" value="PROTEIN_KINASE_TYR"/>
    <property type="match status" value="1"/>
</dbReference>
<evidence type="ECO:0000256" key="1">
    <source>
        <dbReference type="ARBA" id="ARBA00001946"/>
    </source>
</evidence>
<keyword evidence="10 17" id="KW-0067">ATP-binding</keyword>
<dbReference type="InterPro" id="IPR049587">
    <property type="entry name" value="TNK-like_SAM"/>
</dbReference>
<dbReference type="InterPro" id="IPR000719">
    <property type="entry name" value="Prot_kinase_dom"/>
</dbReference>
<keyword evidence="12" id="KW-0829">Tyrosine-protein kinase</keyword>
<dbReference type="OMA" id="GQMPWAG"/>
<name>T1JF86_STRMM</name>
<evidence type="ECO:0000256" key="7">
    <source>
        <dbReference type="ARBA" id="ARBA00022723"/>
    </source>
</evidence>
<dbReference type="GO" id="GO:0030136">
    <property type="term" value="C:clathrin-coated vesicle"/>
    <property type="evidence" value="ECO:0007669"/>
    <property type="project" value="UniProtKB-SubCell"/>
</dbReference>
<dbReference type="Pfam" id="PF00018">
    <property type="entry name" value="SH3_1"/>
    <property type="match status" value="1"/>
</dbReference>
<evidence type="ECO:0000256" key="12">
    <source>
        <dbReference type="ARBA" id="ARBA00023137"/>
    </source>
</evidence>
<keyword evidence="11" id="KW-0460">Magnesium</keyword>
<dbReference type="PROSITE" id="PS50011">
    <property type="entry name" value="PROTEIN_KINASE_DOM"/>
    <property type="match status" value="1"/>
</dbReference>
<evidence type="ECO:0000256" key="6">
    <source>
        <dbReference type="ARBA" id="ARBA00022679"/>
    </source>
</evidence>
<dbReference type="Pfam" id="PF09027">
    <property type="entry name" value="GTPase_binding"/>
    <property type="match status" value="1"/>
</dbReference>
<evidence type="ECO:0000256" key="17">
    <source>
        <dbReference type="PROSITE-ProRule" id="PRU10141"/>
    </source>
</evidence>
<dbReference type="Gene3D" id="3.30.200.20">
    <property type="entry name" value="Phosphorylase Kinase, domain 1"/>
    <property type="match status" value="1"/>
</dbReference>
<dbReference type="EnsemblMetazoa" id="SMAR012497-RA">
    <property type="protein sequence ID" value="SMAR012497-PA"/>
    <property type="gene ID" value="SMAR012497"/>
</dbReference>
<evidence type="ECO:0000313" key="22">
    <source>
        <dbReference type="Proteomes" id="UP000014500"/>
    </source>
</evidence>
<dbReference type="InterPro" id="IPR055175">
    <property type="entry name" value="ACK/TNK-like_SAM"/>
</dbReference>
<dbReference type="InterPro" id="IPR020635">
    <property type="entry name" value="Tyr_kinase_cat_dom"/>
</dbReference>
<feature type="domain" description="Protein kinase" evidence="20">
    <location>
        <begin position="118"/>
        <end position="377"/>
    </location>
</feature>
<dbReference type="InterPro" id="IPR036028">
    <property type="entry name" value="SH3-like_dom_sf"/>
</dbReference>
<evidence type="ECO:0000256" key="2">
    <source>
        <dbReference type="ARBA" id="ARBA00004132"/>
    </source>
</evidence>
<dbReference type="SMART" id="SM00326">
    <property type="entry name" value="SH3"/>
    <property type="match status" value="1"/>
</dbReference>
<dbReference type="GO" id="GO:0004713">
    <property type="term" value="F:protein tyrosine kinase activity"/>
    <property type="evidence" value="ECO:0007669"/>
    <property type="project" value="UniProtKB-KW"/>
</dbReference>
<dbReference type="Pfam" id="PF07714">
    <property type="entry name" value="PK_Tyr_Ser-Thr"/>
    <property type="match status" value="1"/>
</dbReference>
<feature type="region of interest" description="Disordered" evidence="18">
    <location>
        <begin position="453"/>
        <end position="475"/>
    </location>
</feature>
<evidence type="ECO:0000256" key="13">
    <source>
        <dbReference type="ARBA" id="ARBA00023329"/>
    </source>
</evidence>
<dbReference type="STRING" id="126957.T1JF86"/>
<evidence type="ECO:0000256" key="5">
    <source>
        <dbReference type="ARBA" id="ARBA00022527"/>
    </source>
</evidence>
<evidence type="ECO:0000256" key="11">
    <source>
        <dbReference type="ARBA" id="ARBA00022842"/>
    </source>
</evidence>
<dbReference type="InterPro" id="IPR001452">
    <property type="entry name" value="SH3_domain"/>
</dbReference>
<dbReference type="InterPro" id="IPR017441">
    <property type="entry name" value="Protein_kinase_ATP_BS"/>
</dbReference>
<dbReference type="CDD" id="cd09539">
    <property type="entry name" value="SAM_TNK-like"/>
    <property type="match status" value="1"/>
</dbReference>
<dbReference type="AlphaFoldDB" id="T1JF86"/>
<dbReference type="InterPro" id="IPR037085">
    <property type="entry name" value="Cdc42-bd-like_dom_sf"/>
</dbReference>
<keyword evidence="8 17" id="KW-0547">Nucleotide-binding</keyword>
<evidence type="ECO:0000256" key="14">
    <source>
        <dbReference type="ARBA" id="ARBA00047899"/>
    </source>
</evidence>
<comment type="cofactor">
    <cofactor evidence="1">
        <name>Mg(2+)</name>
        <dbReference type="ChEBI" id="CHEBI:18420"/>
    </cofactor>
</comment>
<dbReference type="FunFam" id="1.10.510.10:FF:000080">
    <property type="entry name" value="Putative activated CDC42 kinase 1"/>
    <property type="match status" value="1"/>
</dbReference>
<comment type="similarity">
    <text evidence="15">Belongs to the protein kinase superfamily. Tyr protein kinase family.</text>
</comment>
<keyword evidence="13" id="KW-0968">Cytoplasmic vesicle</keyword>
<comment type="subcellular location">
    <subcellularLocation>
        <location evidence="2">Cytoplasmic vesicle</location>
        <location evidence="2">Clathrin-coated vesicle</location>
    </subcellularLocation>
</comment>
<dbReference type="InterPro" id="IPR001245">
    <property type="entry name" value="Ser-Thr/Tyr_kinase_cat_dom"/>
</dbReference>
<dbReference type="GO" id="GO:0046872">
    <property type="term" value="F:metal ion binding"/>
    <property type="evidence" value="ECO:0007669"/>
    <property type="project" value="UniProtKB-KW"/>
</dbReference>
<evidence type="ECO:0000256" key="15">
    <source>
        <dbReference type="ARBA" id="ARBA00060742"/>
    </source>
</evidence>
<evidence type="ECO:0000256" key="10">
    <source>
        <dbReference type="ARBA" id="ARBA00022840"/>
    </source>
</evidence>
<feature type="binding site" evidence="17">
    <location>
        <position position="150"/>
    </location>
    <ligand>
        <name>ATP</name>
        <dbReference type="ChEBI" id="CHEBI:30616"/>
    </ligand>
</feature>
<dbReference type="Proteomes" id="UP000014500">
    <property type="component" value="Unassembled WGS sequence"/>
</dbReference>
<dbReference type="eggNOG" id="KOG0199">
    <property type="taxonomic scope" value="Eukaryota"/>
</dbReference>
<dbReference type="HOGENOM" id="CLU_000288_7_39_1"/>
<dbReference type="PhylomeDB" id="T1JF86"/>
<dbReference type="EMBL" id="JH432147">
    <property type="status" value="NOT_ANNOTATED_CDS"/>
    <property type="molecule type" value="Genomic_DNA"/>
</dbReference>
<reference evidence="21" key="2">
    <citation type="submission" date="2015-02" db="UniProtKB">
        <authorList>
            <consortium name="EnsemblMetazoa"/>
        </authorList>
    </citation>
    <scope>IDENTIFICATION</scope>
</reference>
<comment type="catalytic activity">
    <reaction evidence="14">
        <text>L-threonyl-[protein] + ATP = O-phospho-L-threonyl-[protein] + ADP + H(+)</text>
        <dbReference type="Rhea" id="RHEA:46608"/>
        <dbReference type="Rhea" id="RHEA-COMP:11060"/>
        <dbReference type="Rhea" id="RHEA-COMP:11605"/>
        <dbReference type="ChEBI" id="CHEBI:15378"/>
        <dbReference type="ChEBI" id="CHEBI:30013"/>
        <dbReference type="ChEBI" id="CHEBI:30616"/>
        <dbReference type="ChEBI" id="CHEBI:61977"/>
        <dbReference type="ChEBI" id="CHEBI:456216"/>
        <dbReference type="EC" id="2.7.11.1"/>
    </reaction>
</comment>
<evidence type="ECO:0000256" key="18">
    <source>
        <dbReference type="SAM" id="MobiDB-lite"/>
    </source>
</evidence>
<organism evidence="21 22">
    <name type="scientific">Strigamia maritima</name>
    <name type="common">European centipede</name>
    <name type="synonym">Geophilus maritimus</name>
    <dbReference type="NCBI Taxonomy" id="126957"/>
    <lineage>
        <taxon>Eukaryota</taxon>
        <taxon>Metazoa</taxon>
        <taxon>Ecdysozoa</taxon>
        <taxon>Arthropoda</taxon>
        <taxon>Myriapoda</taxon>
        <taxon>Chilopoda</taxon>
        <taxon>Pleurostigmophora</taxon>
        <taxon>Geophilomorpha</taxon>
        <taxon>Linotaeniidae</taxon>
        <taxon>Strigamia</taxon>
    </lineage>
</organism>
<dbReference type="PROSITE" id="PS50002">
    <property type="entry name" value="SH3"/>
    <property type="match status" value="1"/>
</dbReference>
<evidence type="ECO:0000256" key="16">
    <source>
        <dbReference type="PROSITE-ProRule" id="PRU00192"/>
    </source>
</evidence>
<dbReference type="SUPFAM" id="SSF50044">
    <property type="entry name" value="SH3-domain"/>
    <property type="match status" value="1"/>
</dbReference>
<feature type="domain" description="SH3" evidence="19">
    <location>
        <begin position="380"/>
        <end position="440"/>
    </location>
</feature>
<dbReference type="PANTHER" id="PTHR24418">
    <property type="entry name" value="TYROSINE-PROTEIN KINASE"/>
    <property type="match status" value="1"/>
</dbReference>
<dbReference type="Pfam" id="PF22931">
    <property type="entry name" value="SAM_TNK"/>
    <property type="match status" value="1"/>
</dbReference>
<keyword evidence="4" id="KW-0963">Cytoplasm</keyword>
<dbReference type="Gene3D" id="4.10.680.10">
    <property type="entry name" value="Cdc42-like binding domain"/>
    <property type="match status" value="1"/>
</dbReference>
<dbReference type="PROSITE" id="PS00107">
    <property type="entry name" value="PROTEIN_KINASE_ATP"/>
    <property type="match status" value="1"/>
</dbReference>
<dbReference type="Gene3D" id="1.10.510.10">
    <property type="entry name" value="Transferase(Phosphotransferase) domain 1"/>
    <property type="match status" value="1"/>
</dbReference>
<keyword evidence="9" id="KW-0418">Kinase</keyword>
<dbReference type="GO" id="GO:0005524">
    <property type="term" value="F:ATP binding"/>
    <property type="evidence" value="ECO:0007669"/>
    <property type="project" value="UniProtKB-UniRule"/>
</dbReference>